<keyword evidence="1 5" id="KW-1003">Cell membrane</keyword>
<keyword evidence="4 5" id="KW-0472">Membrane</keyword>
<dbReference type="HAMAP" id="MF_01536">
    <property type="entry name" value="UPF0344"/>
    <property type="match status" value="1"/>
</dbReference>
<feature type="transmembrane region" description="Helical" evidence="5">
    <location>
        <begin position="97"/>
        <end position="117"/>
    </location>
</feature>
<comment type="similarity">
    <text evidence="5">Belongs to the UPF0344 family.</text>
</comment>
<dbReference type="Pfam" id="PF07457">
    <property type="entry name" value="DUF1516"/>
    <property type="match status" value="1"/>
</dbReference>
<evidence type="ECO:0000256" key="1">
    <source>
        <dbReference type="ARBA" id="ARBA00022475"/>
    </source>
</evidence>
<dbReference type="NCBIfam" id="NF010199">
    <property type="entry name" value="PRK13673.1-6"/>
    <property type="match status" value="1"/>
</dbReference>
<gene>
    <name evidence="6" type="ORF">ERX37_05045</name>
</gene>
<protein>
    <recommendedName>
        <fullName evidence="5">UPF0344 protein ERX37_05045</fullName>
    </recommendedName>
</protein>
<keyword evidence="2 5" id="KW-0812">Transmembrane</keyword>
<dbReference type="Proteomes" id="UP000295328">
    <property type="component" value="Unassembled WGS sequence"/>
</dbReference>
<organism evidence="6 7">
    <name type="scientific">Macrococcus hajekii</name>
    <dbReference type="NCBI Taxonomy" id="198482"/>
    <lineage>
        <taxon>Bacteria</taxon>
        <taxon>Bacillati</taxon>
        <taxon>Bacillota</taxon>
        <taxon>Bacilli</taxon>
        <taxon>Bacillales</taxon>
        <taxon>Staphylococcaceae</taxon>
        <taxon>Macrococcus</taxon>
    </lineage>
</organism>
<dbReference type="OrthoDB" id="2365314at2"/>
<comment type="subcellular location">
    <subcellularLocation>
        <location evidence="5">Cell membrane</location>
        <topology evidence="5">Multi-pass membrane protein</topology>
    </subcellularLocation>
</comment>
<keyword evidence="3 5" id="KW-1133">Transmembrane helix</keyword>
<evidence type="ECO:0000313" key="6">
    <source>
        <dbReference type="EMBL" id="TDM03451.1"/>
    </source>
</evidence>
<dbReference type="EMBL" id="SCWE01000001">
    <property type="protein sequence ID" value="TDM03451.1"/>
    <property type="molecule type" value="Genomic_DNA"/>
</dbReference>
<name>A0A4R6BNQ7_9STAP</name>
<evidence type="ECO:0000256" key="2">
    <source>
        <dbReference type="ARBA" id="ARBA00022692"/>
    </source>
</evidence>
<keyword evidence="7" id="KW-1185">Reference proteome</keyword>
<comment type="caution">
    <text evidence="6">The sequence shown here is derived from an EMBL/GenBank/DDBJ whole genome shotgun (WGS) entry which is preliminary data.</text>
</comment>
<evidence type="ECO:0000313" key="7">
    <source>
        <dbReference type="Proteomes" id="UP000295328"/>
    </source>
</evidence>
<accession>A0A4R6BNQ7</accession>
<feature type="transmembrane region" description="Helical" evidence="5">
    <location>
        <begin position="6"/>
        <end position="23"/>
    </location>
</feature>
<dbReference type="GO" id="GO:0005886">
    <property type="term" value="C:plasma membrane"/>
    <property type="evidence" value="ECO:0007669"/>
    <property type="project" value="UniProtKB-SubCell"/>
</dbReference>
<feature type="transmembrane region" description="Helical" evidence="5">
    <location>
        <begin position="35"/>
        <end position="55"/>
    </location>
</feature>
<evidence type="ECO:0000256" key="3">
    <source>
        <dbReference type="ARBA" id="ARBA00022989"/>
    </source>
</evidence>
<dbReference type="InterPro" id="IPR010899">
    <property type="entry name" value="UPF0344"/>
</dbReference>
<dbReference type="AlphaFoldDB" id="A0A4R6BNQ7"/>
<evidence type="ECO:0000256" key="4">
    <source>
        <dbReference type="ARBA" id="ARBA00023136"/>
    </source>
</evidence>
<evidence type="ECO:0000256" key="5">
    <source>
        <dbReference type="HAMAP-Rule" id="MF_01536"/>
    </source>
</evidence>
<sequence length="125" mass="14249">MLHLHILSWILAIILFFAAYENFSDRQGPSRYFKPLHMVLRLFILLTLISGAVIFFQTMGGDMAAQYGIKFLLGLITVGLMEMTLARKKKKKPSRNFFFLVILFTILTIGMGIYLPMGPITALFN</sequence>
<proteinExistence type="inferred from homology"/>
<reference evidence="6 7" key="1">
    <citation type="submission" date="2019-01" db="EMBL/GenBank/DDBJ databases">
        <title>Draft genome sequences of the type strains of six Macrococcus species.</title>
        <authorList>
            <person name="Mazhar S."/>
            <person name="Altermann E."/>
            <person name="Hill C."/>
            <person name="Mcauliffe O."/>
        </authorList>
    </citation>
    <scope>NUCLEOTIDE SEQUENCE [LARGE SCALE GENOMIC DNA]</scope>
    <source>
        <strain evidence="6 7">CCM4809</strain>
    </source>
</reference>
<dbReference type="RefSeq" id="WP_133429547.1">
    <property type="nucleotide sequence ID" value="NZ_BMCC01000001.1"/>
</dbReference>
<feature type="transmembrane region" description="Helical" evidence="5">
    <location>
        <begin position="67"/>
        <end position="85"/>
    </location>
</feature>